<evidence type="ECO:0000259" key="3">
    <source>
        <dbReference type="PROSITE" id="PS50041"/>
    </source>
</evidence>
<dbReference type="PROSITE" id="PS00615">
    <property type="entry name" value="C_TYPE_LECTIN_1"/>
    <property type="match status" value="1"/>
</dbReference>
<dbReference type="SMART" id="SM00034">
    <property type="entry name" value="CLECT"/>
    <property type="match status" value="3"/>
</dbReference>
<protein>
    <submittedName>
        <fullName evidence="4">Macrophage mannose receptor 1-like 1</fullName>
    </submittedName>
</protein>
<dbReference type="PANTHER" id="PTHR22803">
    <property type="entry name" value="MANNOSE, PHOSPHOLIPASE, LECTIN RECEPTOR RELATED"/>
    <property type="match status" value="1"/>
</dbReference>
<name>A0A8J5MYR4_HOMAM</name>
<dbReference type="SUPFAM" id="SSF56436">
    <property type="entry name" value="C-type lectin-like"/>
    <property type="match status" value="7"/>
</dbReference>
<accession>A0A8J5MYR4</accession>
<feature type="region of interest" description="Disordered" evidence="2">
    <location>
        <begin position="381"/>
        <end position="402"/>
    </location>
</feature>
<dbReference type="Pfam" id="PF00059">
    <property type="entry name" value="Lectin_C"/>
    <property type="match status" value="5"/>
</dbReference>
<dbReference type="InterPro" id="IPR001304">
    <property type="entry name" value="C-type_lectin-like"/>
</dbReference>
<dbReference type="Proteomes" id="UP000747542">
    <property type="component" value="Unassembled WGS sequence"/>
</dbReference>
<keyword evidence="4" id="KW-0675">Receptor</keyword>
<feature type="domain" description="C-type lectin" evidence="3">
    <location>
        <begin position="565"/>
        <end position="684"/>
    </location>
</feature>
<gene>
    <name evidence="4" type="primary">Mrc1-L1</name>
    <name evidence="4" type="ORF">Hamer_G002580</name>
</gene>
<dbReference type="Gene3D" id="3.10.100.10">
    <property type="entry name" value="Mannose-Binding Protein A, subunit A"/>
    <property type="match status" value="8"/>
</dbReference>
<feature type="domain" description="C-type lectin" evidence="3">
    <location>
        <begin position="1"/>
        <end position="74"/>
    </location>
</feature>
<organism evidence="4 5">
    <name type="scientific">Homarus americanus</name>
    <name type="common">American lobster</name>
    <dbReference type="NCBI Taxonomy" id="6706"/>
    <lineage>
        <taxon>Eukaryota</taxon>
        <taxon>Metazoa</taxon>
        <taxon>Ecdysozoa</taxon>
        <taxon>Arthropoda</taxon>
        <taxon>Crustacea</taxon>
        <taxon>Multicrustacea</taxon>
        <taxon>Malacostraca</taxon>
        <taxon>Eumalacostraca</taxon>
        <taxon>Eucarida</taxon>
        <taxon>Decapoda</taxon>
        <taxon>Pleocyemata</taxon>
        <taxon>Astacidea</taxon>
        <taxon>Nephropoidea</taxon>
        <taxon>Nephropidae</taxon>
        <taxon>Homarus</taxon>
    </lineage>
</organism>
<feature type="domain" description="C-type lectin" evidence="3">
    <location>
        <begin position="135"/>
        <end position="259"/>
    </location>
</feature>
<feature type="domain" description="C-type lectin" evidence="3">
    <location>
        <begin position="88"/>
        <end position="128"/>
    </location>
</feature>
<evidence type="ECO:0000313" key="5">
    <source>
        <dbReference type="Proteomes" id="UP000747542"/>
    </source>
</evidence>
<evidence type="ECO:0000256" key="1">
    <source>
        <dbReference type="ARBA" id="ARBA00023157"/>
    </source>
</evidence>
<evidence type="ECO:0000256" key="2">
    <source>
        <dbReference type="SAM" id="MobiDB-lite"/>
    </source>
</evidence>
<comment type="caution">
    <text evidence="4">The sequence shown here is derived from an EMBL/GenBank/DDBJ whole genome shotgun (WGS) entry which is preliminary data.</text>
</comment>
<sequence length="841" mass="94959">MLSSQNIWIGLHDDNNGHNWHWADGTQLSYSNWLNGEPNNANGNEHCGELRTEDMWYGHWNDISCSSQDPFVCKMTVSKLTHSSPGTWLGLTYNSSSQVWSWSDGADGNYTNWNDGEPNDMETHTVGCEDGWEAFDKYCYKHSNADHSYEMDTYDNTRAKCQGLGGDLVSIHTPEENDFVFSLLSIERFYTSTWIGMTDNGHPGDLTWSDGTSVTFTNWGVVYSYPFTHIPTCAQYAYTETQALWSMNKCEEVSYYICKKPQEARPINPPQDNCTECLSRRKRYFYKLRKPWINQDQFASHNKDESRFSSPFYSHFSSFDDKHHPLFRNSGFLSHRFRKPPFIPVRPAGDKTTRYFSLTRSPSPVTPSPFLAATQQAKNKATDTMTGDTDTVSNGSLGSTPIHTNRGNITNIAIDTVTLSVPRDMNCELGDEAYKGSCYNFPGFPLSWNEAEANCEAQNSHLLVLNDRIWIGLSGTIDAGGSVTFSWVNHDAIDFTNWNEFEPDPTHGTCVAASGMITNPGLWTVRDCDDHFQFICEYDREGYTTPTMPSTKPPIVYCAEGWTHQGGRCYQVFQEPLSWGGGEQFCASFGAHLASVGSAVEQELIKELPGMHYVSDYYNSVWVGLKLGSESGYEWTDGTPFDYVDWAEGQPDSQYYRENCASANMDTFKLSDCVCDAHLPYIFELSDNILWVGGRANVDSGYDWVDGSPFDFDNWAKGEPNNFMDQEDCIALYTHQQGYWNDQNCANKEGRVCKRLHGKTLPPVHTTKVPDGHCPQGWFHTGIKCLQLFTEKKNFSHARASCKQLGTDPFRQLSSFHLANLTAVLFPHSLTDSCPLSPQPI</sequence>
<dbReference type="InterPro" id="IPR050111">
    <property type="entry name" value="C-type_lectin/snaclec_domain"/>
</dbReference>
<dbReference type="InterPro" id="IPR018378">
    <property type="entry name" value="C-type_lectin_CS"/>
</dbReference>
<dbReference type="EMBL" id="JAHLQT010020073">
    <property type="protein sequence ID" value="KAG7168501.1"/>
    <property type="molecule type" value="Genomic_DNA"/>
</dbReference>
<dbReference type="CDD" id="cd00037">
    <property type="entry name" value="CLECT"/>
    <property type="match status" value="3"/>
</dbReference>
<proteinExistence type="predicted"/>
<dbReference type="InterPro" id="IPR016186">
    <property type="entry name" value="C-type_lectin-like/link_sf"/>
</dbReference>
<keyword evidence="1" id="KW-1015">Disulfide bond</keyword>
<dbReference type="AlphaFoldDB" id="A0A8J5MYR4"/>
<evidence type="ECO:0000313" key="4">
    <source>
        <dbReference type="EMBL" id="KAG7168501.1"/>
    </source>
</evidence>
<keyword evidence="5" id="KW-1185">Reference proteome</keyword>
<reference evidence="4" key="1">
    <citation type="journal article" date="2021" name="Sci. Adv.">
        <title>The American lobster genome reveals insights on longevity, neural, and immune adaptations.</title>
        <authorList>
            <person name="Polinski J.M."/>
            <person name="Zimin A.V."/>
            <person name="Clark K.F."/>
            <person name="Kohn A.B."/>
            <person name="Sadowski N."/>
            <person name="Timp W."/>
            <person name="Ptitsyn A."/>
            <person name="Khanna P."/>
            <person name="Romanova D.Y."/>
            <person name="Williams P."/>
            <person name="Greenwood S.J."/>
            <person name="Moroz L.L."/>
            <person name="Walt D.R."/>
            <person name="Bodnar A.G."/>
        </authorList>
    </citation>
    <scope>NUCLEOTIDE SEQUENCE</scope>
    <source>
        <strain evidence="4">GMGI-L3</strain>
    </source>
</reference>
<feature type="domain" description="C-type lectin" evidence="3">
    <location>
        <begin position="690"/>
        <end position="754"/>
    </location>
</feature>
<dbReference type="InterPro" id="IPR016187">
    <property type="entry name" value="CTDL_fold"/>
</dbReference>
<dbReference type="PROSITE" id="PS50041">
    <property type="entry name" value="C_TYPE_LECTIN_2"/>
    <property type="match status" value="6"/>
</dbReference>
<feature type="domain" description="C-type lectin" evidence="3">
    <location>
        <begin position="434"/>
        <end position="537"/>
    </location>
</feature>